<keyword evidence="5" id="KW-0029">Amino-acid transport</keyword>
<name>X1N3N1_9ZZZZ</name>
<dbReference type="GO" id="GO:0022857">
    <property type="term" value="F:transmembrane transporter activity"/>
    <property type="evidence" value="ECO:0007669"/>
    <property type="project" value="InterPro"/>
</dbReference>
<evidence type="ECO:0000256" key="3">
    <source>
        <dbReference type="ARBA" id="ARBA00022475"/>
    </source>
</evidence>
<dbReference type="InterPro" id="IPR001851">
    <property type="entry name" value="ABC_transp_permease"/>
</dbReference>
<evidence type="ECO:0000256" key="9">
    <source>
        <dbReference type="SAM" id="Phobius"/>
    </source>
</evidence>
<keyword evidence="6 9" id="KW-1133">Transmembrane helix</keyword>
<dbReference type="InterPro" id="IPR052157">
    <property type="entry name" value="BCAA_transport_permease"/>
</dbReference>
<gene>
    <name evidence="10" type="ORF">S06H3_29913</name>
</gene>
<evidence type="ECO:0008006" key="11">
    <source>
        <dbReference type="Google" id="ProtNLM"/>
    </source>
</evidence>
<dbReference type="GO" id="GO:0006865">
    <property type="term" value="P:amino acid transport"/>
    <property type="evidence" value="ECO:0007669"/>
    <property type="project" value="UniProtKB-KW"/>
</dbReference>
<proteinExistence type="inferred from homology"/>
<evidence type="ECO:0000256" key="8">
    <source>
        <dbReference type="ARBA" id="ARBA00037998"/>
    </source>
</evidence>
<feature type="transmembrane region" description="Helical" evidence="9">
    <location>
        <begin position="148"/>
        <end position="165"/>
    </location>
</feature>
<feature type="transmembrane region" description="Helical" evidence="9">
    <location>
        <begin position="96"/>
        <end position="115"/>
    </location>
</feature>
<feature type="non-terminal residue" evidence="10">
    <location>
        <position position="275"/>
    </location>
</feature>
<dbReference type="AlphaFoldDB" id="X1N3N1"/>
<evidence type="ECO:0000256" key="1">
    <source>
        <dbReference type="ARBA" id="ARBA00004651"/>
    </source>
</evidence>
<evidence type="ECO:0000313" key="10">
    <source>
        <dbReference type="EMBL" id="GAI24876.1"/>
    </source>
</evidence>
<protein>
    <recommendedName>
        <fullName evidence="11">Branched-chain amino acid ABC transporter permease</fullName>
    </recommendedName>
</protein>
<organism evidence="10">
    <name type="scientific">marine sediment metagenome</name>
    <dbReference type="NCBI Taxonomy" id="412755"/>
    <lineage>
        <taxon>unclassified sequences</taxon>
        <taxon>metagenomes</taxon>
        <taxon>ecological metagenomes</taxon>
    </lineage>
</organism>
<dbReference type="PANTHER" id="PTHR11795">
    <property type="entry name" value="BRANCHED-CHAIN AMINO ACID TRANSPORT SYSTEM PERMEASE PROTEIN LIVH"/>
    <property type="match status" value="1"/>
</dbReference>
<dbReference type="EMBL" id="BARV01017576">
    <property type="protein sequence ID" value="GAI24876.1"/>
    <property type="molecule type" value="Genomic_DNA"/>
</dbReference>
<feature type="transmembrane region" description="Helical" evidence="9">
    <location>
        <begin position="196"/>
        <end position="219"/>
    </location>
</feature>
<sequence>MSELFIQVVIEGLLWGAIYALVAVGLSLIWGVMGILNLAHGDFLMLGMFGAYWLATLIGIDPLIGLLIVTPAMFILGLGIYKSLITRIVKAPRLTALLATFGLGIFLRNLAHFLWRADYRMLGDTLVGDRVITVSILGGTNFISVPKLLAAVGSLAATALLYWFIKRTRTGRALQATAMNRQAAALMGIDTERMYMLAYSLGIACVGIAGVLLTNFFIIFPEVGIMFVLFALVAVTIGGFGSIHGALIGGLIIGLIESIGGFVGIPALKQVLVFA</sequence>
<feature type="transmembrane region" description="Helical" evidence="9">
    <location>
        <begin position="12"/>
        <end position="36"/>
    </location>
</feature>
<accession>X1N3N1</accession>
<reference evidence="10" key="1">
    <citation type="journal article" date="2014" name="Front. Microbiol.">
        <title>High frequency of phylogenetically diverse reductive dehalogenase-homologous genes in deep subseafloor sedimentary metagenomes.</title>
        <authorList>
            <person name="Kawai M."/>
            <person name="Futagami T."/>
            <person name="Toyoda A."/>
            <person name="Takaki Y."/>
            <person name="Nishi S."/>
            <person name="Hori S."/>
            <person name="Arai W."/>
            <person name="Tsubouchi T."/>
            <person name="Morono Y."/>
            <person name="Uchiyama I."/>
            <person name="Ito T."/>
            <person name="Fujiyama A."/>
            <person name="Inagaki F."/>
            <person name="Takami H."/>
        </authorList>
    </citation>
    <scope>NUCLEOTIDE SEQUENCE</scope>
    <source>
        <strain evidence="10">Expedition CK06-06</strain>
    </source>
</reference>
<comment type="subcellular location">
    <subcellularLocation>
        <location evidence="1">Cell membrane</location>
        <topology evidence="1">Multi-pass membrane protein</topology>
    </subcellularLocation>
</comment>
<dbReference type="GO" id="GO:0005886">
    <property type="term" value="C:plasma membrane"/>
    <property type="evidence" value="ECO:0007669"/>
    <property type="project" value="UniProtKB-SubCell"/>
</dbReference>
<evidence type="ECO:0000256" key="4">
    <source>
        <dbReference type="ARBA" id="ARBA00022692"/>
    </source>
</evidence>
<keyword evidence="3" id="KW-1003">Cell membrane</keyword>
<dbReference type="CDD" id="cd06582">
    <property type="entry name" value="TM_PBP1_LivH_like"/>
    <property type="match status" value="1"/>
</dbReference>
<feature type="transmembrane region" description="Helical" evidence="9">
    <location>
        <begin position="66"/>
        <end position="84"/>
    </location>
</feature>
<feature type="transmembrane region" description="Helical" evidence="9">
    <location>
        <begin position="225"/>
        <end position="256"/>
    </location>
</feature>
<evidence type="ECO:0000256" key="7">
    <source>
        <dbReference type="ARBA" id="ARBA00023136"/>
    </source>
</evidence>
<keyword evidence="4 9" id="KW-0812">Transmembrane</keyword>
<evidence type="ECO:0000256" key="2">
    <source>
        <dbReference type="ARBA" id="ARBA00022448"/>
    </source>
</evidence>
<dbReference type="PANTHER" id="PTHR11795:SF445">
    <property type="entry name" value="AMINO ACID ABC TRANSPORTER PERMEASE PROTEIN"/>
    <property type="match status" value="1"/>
</dbReference>
<evidence type="ECO:0000256" key="6">
    <source>
        <dbReference type="ARBA" id="ARBA00022989"/>
    </source>
</evidence>
<keyword evidence="7 9" id="KW-0472">Membrane</keyword>
<dbReference type="Pfam" id="PF02653">
    <property type="entry name" value="BPD_transp_2"/>
    <property type="match status" value="1"/>
</dbReference>
<comment type="caution">
    <text evidence="10">The sequence shown here is derived from an EMBL/GenBank/DDBJ whole genome shotgun (WGS) entry which is preliminary data.</text>
</comment>
<keyword evidence="2" id="KW-0813">Transport</keyword>
<evidence type="ECO:0000256" key="5">
    <source>
        <dbReference type="ARBA" id="ARBA00022970"/>
    </source>
</evidence>
<comment type="similarity">
    <text evidence="8">Belongs to the binding-protein-dependent transport system permease family. LivHM subfamily.</text>
</comment>